<dbReference type="PANTHER" id="PTHR43065:SF46">
    <property type="entry name" value="C4-DICARBOXYLATE TRANSPORT SENSOR PROTEIN DCTB"/>
    <property type="match status" value="1"/>
</dbReference>
<dbReference type="PANTHER" id="PTHR43065">
    <property type="entry name" value="SENSOR HISTIDINE KINASE"/>
    <property type="match status" value="1"/>
</dbReference>
<sequence length="624" mass="68037">MPSQNLPSTSRAPWRRFPAWAARWLLAVAGIGLLVALLLGVGAWARERALRDLESQARAAAQLSLAALSHKLDKFHAIPRVLAQDTALAAVLASPTPKALDGLSRRLEALGSELGPAILYVLDATGWTVAASNWREPDSFVGHDYRFRPYFTDAMDARDGVHFALGVVSHEAGLYLSRRIDGAQGPLGVVVLKIGFRDLESAWARSGMPQFVTDRRHVVLLGYPEDWHYRVARPMSPAEAVRVRASLQFGAAPLDLLPLDPMLVDQGESPVPLLRLTRAAAGLEKGTQVLHVEQPLARMDGWRLHLLKPVSAALAQAELTAQALALLALALTAMAGWWAVQRRRRARALLAARDALEAEVRARTGELRHANERLRAEIDERRRAEARLHEMQDELVQANKLSLLGQVAAGVAHEINQPVGAIRTYADNAGEFLRRGQADKVSANLSTIARLTERIGGITQELRAFSRKRTACIGTVELDAALDGALMLAGPRLGRQGVRLEDARAGRPSPRVRADAMRLEQVFVNLLHNALEALADTAHPGIRLSVERNGAQVRVRIQDNGPGVDPDVRERLFTPFFTTRAQGVGLGLVISRDILAEFGGTLEVLDVPEGAAFEVALDAMEDME</sequence>
<dbReference type="InterPro" id="IPR004358">
    <property type="entry name" value="Sig_transdc_His_kin-like_C"/>
</dbReference>
<comment type="catalytic activity">
    <reaction evidence="1">
        <text>ATP + protein L-histidine = ADP + protein N-phospho-L-histidine.</text>
        <dbReference type="EC" id="2.7.13.3"/>
    </reaction>
</comment>
<dbReference type="SUPFAM" id="SSF55874">
    <property type="entry name" value="ATPase domain of HSP90 chaperone/DNA topoisomerase II/histidine kinase"/>
    <property type="match status" value="1"/>
</dbReference>
<keyword evidence="11 14" id="KW-1133">Transmembrane helix</keyword>
<evidence type="ECO:0000256" key="3">
    <source>
        <dbReference type="ARBA" id="ARBA00012438"/>
    </source>
</evidence>
<protein>
    <recommendedName>
        <fullName evidence="3">histidine kinase</fullName>
        <ecNumber evidence="3">2.7.13.3</ecNumber>
    </recommendedName>
</protein>
<dbReference type="SMART" id="SM00388">
    <property type="entry name" value="HisKA"/>
    <property type="match status" value="1"/>
</dbReference>
<evidence type="ECO:0000256" key="9">
    <source>
        <dbReference type="ARBA" id="ARBA00022777"/>
    </source>
</evidence>
<evidence type="ECO:0000256" key="5">
    <source>
        <dbReference type="ARBA" id="ARBA00022553"/>
    </source>
</evidence>
<organism evidence="16 17">
    <name type="scientific">Castellaniella daejeonensis</name>
    <dbReference type="NCBI Taxonomy" id="659013"/>
    <lineage>
        <taxon>Bacteria</taxon>
        <taxon>Pseudomonadati</taxon>
        <taxon>Pseudomonadota</taxon>
        <taxon>Betaproteobacteria</taxon>
        <taxon>Burkholderiales</taxon>
        <taxon>Alcaligenaceae</taxon>
        <taxon>Castellaniella</taxon>
    </lineage>
</organism>
<dbReference type="Proteomes" id="UP001501176">
    <property type="component" value="Unassembled WGS sequence"/>
</dbReference>
<keyword evidence="13" id="KW-0175">Coiled coil</keyword>
<evidence type="ECO:0000256" key="2">
    <source>
        <dbReference type="ARBA" id="ARBA00004651"/>
    </source>
</evidence>
<dbReference type="SUPFAM" id="SSF103190">
    <property type="entry name" value="Sensory domain-like"/>
    <property type="match status" value="1"/>
</dbReference>
<dbReference type="Gene3D" id="1.10.287.130">
    <property type="match status" value="1"/>
</dbReference>
<dbReference type="InterPro" id="IPR017055">
    <property type="entry name" value="Sig_transdc_His_kinase_DctB"/>
</dbReference>
<keyword evidence="10 16" id="KW-0067">ATP-binding</keyword>
<keyword evidence="6" id="KW-0808">Transferase</keyword>
<keyword evidence="12" id="KW-0902">Two-component regulatory system</keyword>
<evidence type="ECO:0000256" key="6">
    <source>
        <dbReference type="ARBA" id="ARBA00022679"/>
    </source>
</evidence>
<keyword evidence="8" id="KW-0547">Nucleotide-binding</keyword>
<keyword evidence="17" id="KW-1185">Reference proteome</keyword>
<evidence type="ECO:0000256" key="1">
    <source>
        <dbReference type="ARBA" id="ARBA00000085"/>
    </source>
</evidence>
<reference evidence="16 17" key="1">
    <citation type="journal article" date="2019" name="Int. J. Syst. Evol. Microbiol.">
        <title>The Global Catalogue of Microorganisms (GCM) 10K type strain sequencing project: providing services to taxonomists for standard genome sequencing and annotation.</title>
        <authorList>
            <consortium name="The Broad Institute Genomics Platform"/>
            <consortium name="The Broad Institute Genome Sequencing Center for Infectious Disease"/>
            <person name="Wu L."/>
            <person name="Ma J."/>
        </authorList>
    </citation>
    <scope>NUCLEOTIDE SEQUENCE [LARGE SCALE GENOMIC DNA]</scope>
    <source>
        <strain evidence="16 17">JCM 16240</strain>
    </source>
</reference>
<dbReference type="SUPFAM" id="SSF47384">
    <property type="entry name" value="Homodimeric domain of signal transducing histidine kinase"/>
    <property type="match status" value="1"/>
</dbReference>
<accession>A0ABN0TEM7</accession>
<dbReference type="EMBL" id="BAAAFN010000006">
    <property type="protein sequence ID" value="GAA0219740.1"/>
    <property type="molecule type" value="Genomic_DNA"/>
</dbReference>
<dbReference type="InterPro" id="IPR005467">
    <property type="entry name" value="His_kinase_dom"/>
</dbReference>
<evidence type="ECO:0000256" key="8">
    <source>
        <dbReference type="ARBA" id="ARBA00022741"/>
    </source>
</evidence>
<evidence type="ECO:0000256" key="7">
    <source>
        <dbReference type="ARBA" id="ARBA00022692"/>
    </source>
</evidence>
<evidence type="ECO:0000259" key="15">
    <source>
        <dbReference type="PROSITE" id="PS50109"/>
    </source>
</evidence>
<dbReference type="PROSITE" id="PS50109">
    <property type="entry name" value="HIS_KIN"/>
    <property type="match status" value="1"/>
</dbReference>
<dbReference type="Pfam" id="PF02518">
    <property type="entry name" value="HATPase_c"/>
    <property type="match status" value="1"/>
</dbReference>
<dbReference type="Gene3D" id="3.30.450.20">
    <property type="entry name" value="PAS domain"/>
    <property type="match status" value="2"/>
</dbReference>
<dbReference type="PIRSF" id="PIRSF036431">
    <property type="entry name" value="STHK_DctB"/>
    <property type="match status" value="1"/>
</dbReference>
<gene>
    <name evidence="16" type="ORF">GCM10009125_05850</name>
</gene>
<dbReference type="Gene3D" id="3.30.565.10">
    <property type="entry name" value="Histidine kinase-like ATPase, C-terminal domain"/>
    <property type="match status" value="1"/>
</dbReference>
<dbReference type="PRINTS" id="PR00344">
    <property type="entry name" value="BCTRLSENSOR"/>
</dbReference>
<name>A0ABN0TEM7_9BURK</name>
<dbReference type="InterPro" id="IPR003594">
    <property type="entry name" value="HATPase_dom"/>
</dbReference>
<comment type="caution">
    <text evidence="16">The sequence shown here is derived from an EMBL/GenBank/DDBJ whole genome shotgun (WGS) entry which is preliminary data.</text>
</comment>
<feature type="transmembrane region" description="Helical" evidence="14">
    <location>
        <begin position="319"/>
        <end position="340"/>
    </location>
</feature>
<feature type="domain" description="Histidine kinase" evidence="15">
    <location>
        <begin position="410"/>
        <end position="621"/>
    </location>
</feature>
<dbReference type="InterPro" id="IPR036097">
    <property type="entry name" value="HisK_dim/P_sf"/>
</dbReference>
<evidence type="ECO:0000256" key="14">
    <source>
        <dbReference type="SAM" id="Phobius"/>
    </source>
</evidence>
<dbReference type="RefSeq" id="WP_343819973.1">
    <property type="nucleotide sequence ID" value="NZ_BAAAFN010000006.1"/>
</dbReference>
<keyword evidence="14" id="KW-0472">Membrane</keyword>
<evidence type="ECO:0000256" key="10">
    <source>
        <dbReference type="ARBA" id="ARBA00022840"/>
    </source>
</evidence>
<dbReference type="EC" id="2.7.13.3" evidence="3"/>
<keyword evidence="4" id="KW-1003">Cell membrane</keyword>
<keyword evidence="7 14" id="KW-0812">Transmembrane</keyword>
<evidence type="ECO:0000256" key="11">
    <source>
        <dbReference type="ARBA" id="ARBA00022989"/>
    </source>
</evidence>
<proteinExistence type="predicted"/>
<dbReference type="SMART" id="SM00387">
    <property type="entry name" value="HATPase_c"/>
    <property type="match status" value="1"/>
</dbReference>
<evidence type="ECO:0000313" key="16">
    <source>
        <dbReference type="EMBL" id="GAA0219740.1"/>
    </source>
</evidence>
<dbReference type="InterPro" id="IPR003661">
    <property type="entry name" value="HisK_dim/P_dom"/>
</dbReference>
<dbReference type="GO" id="GO:0005524">
    <property type="term" value="F:ATP binding"/>
    <property type="evidence" value="ECO:0007669"/>
    <property type="project" value="UniProtKB-KW"/>
</dbReference>
<evidence type="ECO:0000256" key="4">
    <source>
        <dbReference type="ARBA" id="ARBA00022475"/>
    </source>
</evidence>
<dbReference type="InterPro" id="IPR036890">
    <property type="entry name" value="HATPase_C_sf"/>
</dbReference>
<feature type="coiled-coil region" evidence="13">
    <location>
        <begin position="353"/>
        <end position="401"/>
    </location>
</feature>
<comment type="subcellular location">
    <subcellularLocation>
        <location evidence="2">Cell membrane</location>
        <topology evidence="2">Multi-pass membrane protein</topology>
    </subcellularLocation>
</comment>
<keyword evidence="9" id="KW-0418">Kinase</keyword>
<evidence type="ECO:0000313" key="17">
    <source>
        <dbReference type="Proteomes" id="UP001501176"/>
    </source>
</evidence>
<evidence type="ECO:0000256" key="12">
    <source>
        <dbReference type="ARBA" id="ARBA00023012"/>
    </source>
</evidence>
<evidence type="ECO:0000256" key="13">
    <source>
        <dbReference type="SAM" id="Coils"/>
    </source>
</evidence>
<dbReference type="InterPro" id="IPR029151">
    <property type="entry name" value="Sensor-like_sf"/>
</dbReference>
<keyword evidence="5" id="KW-0597">Phosphoprotein</keyword>
<dbReference type="Pfam" id="PF00512">
    <property type="entry name" value="HisKA"/>
    <property type="match status" value="1"/>
</dbReference>
<dbReference type="Gene3D" id="6.10.250.3020">
    <property type="match status" value="1"/>
</dbReference>
<dbReference type="CDD" id="cd00082">
    <property type="entry name" value="HisKA"/>
    <property type="match status" value="1"/>
</dbReference>